<name>W8VNY2_9FLAO</name>
<keyword evidence="4 6" id="KW-1133">Transmembrane helix</keyword>
<feature type="domain" description="EamA" evidence="7">
    <location>
        <begin position="17"/>
        <end position="153"/>
    </location>
</feature>
<feature type="transmembrane region" description="Helical" evidence="6">
    <location>
        <begin position="228"/>
        <end position="248"/>
    </location>
</feature>
<evidence type="ECO:0000313" key="9">
    <source>
        <dbReference type="Proteomes" id="UP000031760"/>
    </source>
</evidence>
<dbReference type="PANTHER" id="PTHR32322:SF2">
    <property type="entry name" value="EAMA DOMAIN-CONTAINING PROTEIN"/>
    <property type="match status" value="1"/>
</dbReference>
<reference evidence="8 9" key="1">
    <citation type="journal article" date="2014" name="Proc. Natl. Acad. Sci. U.S.A.">
        <title>Functional characterization of flavobacteria rhodopsins reveals a unique class of light-driven chloride pump in bacteria.</title>
        <authorList>
            <person name="Yoshizawa S."/>
            <person name="Kumagai Y."/>
            <person name="Kim H."/>
            <person name="Ogura Y."/>
            <person name="Hayashi T."/>
            <person name="Iwasaki W."/>
            <person name="DeLong E.F."/>
            <person name="Kogure K."/>
        </authorList>
    </citation>
    <scope>NUCLEOTIDE SEQUENCE [LARGE SCALE GENOMIC DNA]</scope>
    <source>
        <strain evidence="8 9">S1-08</strain>
    </source>
</reference>
<evidence type="ECO:0000259" key="7">
    <source>
        <dbReference type="Pfam" id="PF00892"/>
    </source>
</evidence>
<evidence type="ECO:0000313" key="8">
    <source>
        <dbReference type="EMBL" id="BAO54699.1"/>
    </source>
</evidence>
<feature type="transmembrane region" description="Helical" evidence="6">
    <location>
        <begin position="139"/>
        <end position="157"/>
    </location>
</feature>
<dbReference type="InterPro" id="IPR050638">
    <property type="entry name" value="AA-Vitamin_Transporters"/>
</dbReference>
<feature type="transmembrane region" description="Helical" evidence="6">
    <location>
        <begin position="285"/>
        <end position="303"/>
    </location>
</feature>
<gene>
    <name evidence="8" type="ORF">NMS_0690</name>
</gene>
<organism evidence="8 9">
    <name type="scientific">Nonlabens marinus S1-08</name>
    <dbReference type="NCBI Taxonomy" id="1454201"/>
    <lineage>
        <taxon>Bacteria</taxon>
        <taxon>Pseudomonadati</taxon>
        <taxon>Bacteroidota</taxon>
        <taxon>Flavobacteriia</taxon>
        <taxon>Flavobacteriales</taxon>
        <taxon>Flavobacteriaceae</taxon>
        <taxon>Nonlabens</taxon>
    </lineage>
</organism>
<feature type="transmembrane region" description="Helical" evidence="6">
    <location>
        <begin position="260"/>
        <end position="279"/>
    </location>
</feature>
<comment type="subcellular location">
    <subcellularLocation>
        <location evidence="1">Membrane</location>
        <topology evidence="1">Multi-pass membrane protein</topology>
    </subcellularLocation>
</comment>
<evidence type="ECO:0000256" key="4">
    <source>
        <dbReference type="ARBA" id="ARBA00022989"/>
    </source>
</evidence>
<feature type="transmembrane region" description="Helical" evidence="6">
    <location>
        <begin position="108"/>
        <end position="132"/>
    </location>
</feature>
<dbReference type="KEGG" id="nmf:NMS_0690"/>
<evidence type="ECO:0000256" key="6">
    <source>
        <dbReference type="SAM" id="Phobius"/>
    </source>
</evidence>
<evidence type="ECO:0000256" key="1">
    <source>
        <dbReference type="ARBA" id="ARBA00004141"/>
    </source>
</evidence>
<keyword evidence="3 6" id="KW-0812">Transmembrane</keyword>
<feature type="transmembrane region" description="Helical" evidence="6">
    <location>
        <begin position="163"/>
        <end position="183"/>
    </location>
</feature>
<sequence>MTFAGLSKFMKESHLKYVYLIILSVIWGTSFILIKKALGQDSSGNLTLQPLQLGALRTMISGVILISIGWNSFSKTKRKDWPWLALSGLLGTFFPAFLFAYAQTEIDSAISAILNSTVPLITLILGAVLFGISFSRRQLLGVIIGLGGAVGLILAGMESNPEQNYLFVGLVLIACCCYASNVNIIKRYLQNIKPLAIATANFVFILPLAIIVFLSADGAQLEFTSNAVLTSLGYIVILCVFGTVAAKVMFNKLVQMTSPVFASSVTYLMPVIGLTWGTLDGETFTIWQGVATGIIILAVILVTRGKKEPASK</sequence>
<evidence type="ECO:0000256" key="3">
    <source>
        <dbReference type="ARBA" id="ARBA00022692"/>
    </source>
</evidence>
<accession>W8VNY2</accession>
<comment type="similarity">
    <text evidence="2">Belongs to the EamA transporter family.</text>
</comment>
<dbReference type="GO" id="GO:0016020">
    <property type="term" value="C:membrane"/>
    <property type="evidence" value="ECO:0007669"/>
    <property type="project" value="UniProtKB-SubCell"/>
</dbReference>
<dbReference type="AlphaFoldDB" id="W8VNY2"/>
<evidence type="ECO:0000256" key="5">
    <source>
        <dbReference type="ARBA" id="ARBA00023136"/>
    </source>
</evidence>
<protein>
    <submittedName>
        <fullName evidence="8">Permease of the drug/metabolite transporter (DMT) superfamily</fullName>
    </submittedName>
</protein>
<feature type="domain" description="EamA" evidence="7">
    <location>
        <begin position="169"/>
        <end position="303"/>
    </location>
</feature>
<keyword evidence="9" id="KW-1185">Reference proteome</keyword>
<keyword evidence="5 6" id="KW-0472">Membrane</keyword>
<dbReference type="EMBL" id="AP014548">
    <property type="protein sequence ID" value="BAO54699.1"/>
    <property type="molecule type" value="Genomic_DNA"/>
</dbReference>
<dbReference type="Pfam" id="PF00892">
    <property type="entry name" value="EamA"/>
    <property type="match status" value="2"/>
</dbReference>
<dbReference type="InterPro" id="IPR000620">
    <property type="entry name" value="EamA_dom"/>
</dbReference>
<dbReference type="SUPFAM" id="SSF103481">
    <property type="entry name" value="Multidrug resistance efflux transporter EmrE"/>
    <property type="match status" value="2"/>
</dbReference>
<dbReference type="HOGENOM" id="CLU_033863_5_2_10"/>
<dbReference type="PANTHER" id="PTHR32322">
    <property type="entry name" value="INNER MEMBRANE TRANSPORTER"/>
    <property type="match status" value="1"/>
</dbReference>
<dbReference type="STRING" id="1454201.NMS_0690"/>
<dbReference type="Proteomes" id="UP000031760">
    <property type="component" value="Chromosome"/>
</dbReference>
<evidence type="ECO:0000256" key="2">
    <source>
        <dbReference type="ARBA" id="ARBA00007362"/>
    </source>
</evidence>
<dbReference type="Gene3D" id="1.10.3730.20">
    <property type="match status" value="1"/>
</dbReference>
<feature type="transmembrane region" description="Helical" evidence="6">
    <location>
        <begin position="17"/>
        <end position="34"/>
    </location>
</feature>
<feature type="transmembrane region" description="Helical" evidence="6">
    <location>
        <begin position="54"/>
        <end position="71"/>
    </location>
</feature>
<proteinExistence type="inferred from homology"/>
<feature type="transmembrane region" description="Helical" evidence="6">
    <location>
        <begin position="195"/>
        <end position="216"/>
    </location>
</feature>
<dbReference type="InterPro" id="IPR037185">
    <property type="entry name" value="EmrE-like"/>
</dbReference>
<feature type="transmembrane region" description="Helical" evidence="6">
    <location>
        <begin position="83"/>
        <end position="102"/>
    </location>
</feature>